<evidence type="ECO:0000313" key="2">
    <source>
        <dbReference type="Proteomes" id="UP000535509"/>
    </source>
</evidence>
<dbReference type="OMA" id="ECESCHI"/>
<proteinExistence type="predicted"/>
<sequence>MLGKIIIFALIIAAIYFFILPKFRKNKTSNSSENFVECDKCNTFVSINETVLRNGKYICKECLK</sequence>
<reference evidence="1 2" key="1">
    <citation type="submission" date="2018-06" db="EMBL/GenBank/DDBJ databases">
        <authorList>
            <consortium name="PulseNet: The National Subtyping Network for Foodborne Disease Surveillance"/>
            <person name="Tarr C.L."/>
            <person name="Trees E."/>
            <person name="Katz L.S."/>
            <person name="Carleton-Romer H.A."/>
            <person name="Stroika S."/>
            <person name="Kucerova Z."/>
            <person name="Roache K.F."/>
            <person name="Sabol A.L."/>
            <person name="Besser J."/>
            <person name="Gerner-Smidt P."/>
        </authorList>
    </citation>
    <scope>NUCLEOTIDE SEQUENCE [LARGE SCALE GENOMIC DNA]</scope>
    <source>
        <strain evidence="1 2">PNUSAC001503</strain>
    </source>
</reference>
<dbReference type="GeneID" id="61065394"/>
<evidence type="ECO:0000313" key="1">
    <source>
        <dbReference type="EMBL" id="EAI8859725.1"/>
    </source>
</evidence>
<dbReference type="Proteomes" id="UP000535509">
    <property type="component" value="Unassembled WGS sequence"/>
</dbReference>
<dbReference type="AlphaFoldDB" id="A0A5L4XTF9"/>
<dbReference type="RefSeq" id="WP_011732248.1">
    <property type="nucleotide sequence ID" value="NZ_AACCWO020000007.1"/>
</dbReference>
<gene>
    <name evidence="1" type="ORF">CX802_07790</name>
</gene>
<dbReference type="InterPro" id="IPR049708">
    <property type="entry name" value="PP0621-like"/>
</dbReference>
<accession>A0A5L4XTF9</accession>
<dbReference type="EMBL" id="AABTCC010000026">
    <property type="protein sequence ID" value="EAI8859725.1"/>
    <property type="molecule type" value="Genomic_DNA"/>
</dbReference>
<keyword evidence="2" id="KW-1185">Reference proteome</keyword>
<name>A0A5L4XTF9_CAMFE</name>
<evidence type="ECO:0008006" key="3">
    <source>
        <dbReference type="Google" id="ProtNLM"/>
    </source>
</evidence>
<comment type="caution">
    <text evidence="1">The sequence shown here is derived from an EMBL/GenBank/DDBJ whole genome shotgun (WGS) entry which is preliminary data.</text>
</comment>
<organism evidence="1 2">
    <name type="scientific">Campylobacter fetus</name>
    <dbReference type="NCBI Taxonomy" id="196"/>
    <lineage>
        <taxon>Bacteria</taxon>
        <taxon>Pseudomonadati</taxon>
        <taxon>Campylobacterota</taxon>
        <taxon>Epsilonproteobacteria</taxon>
        <taxon>Campylobacterales</taxon>
        <taxon>Campylobacteraceae</taxon>
        <taxon>Campylobacter</taxon>
    </lineage>
</organism>
<protein>
    <recommendedName>
        <fullName evidence="3">Prokaryotic metallothionein family protein</fullName>
    </recommendedName>
</protein>
<dbReference type="NCBIfam" id="NF041023">
    <property type="entry name" value="PP0621_fam"/>
    <property type="match status" value="1"/>
</dbReference>